<keyword evidence="8" id="KW-1185">Reference proteome</keyword>
<dbReference type="GO" id="GO:0030151">
    <property type="term" value="F:molybdenum ion binding"/>
    <property type="evidence" value="ECO:0007669"/>
    <property type="project" value="InterPro"/>
</dbReference>
<dbReference type="Pfam" id="PF03404">
    <property type="entry name" value="Mo-co_dimer"/>
    <property type="match status" value="1"/>
</dbReference>
<evidence type="ECO:0000313" key="8">
    <source>
        <dbReference type="Proteomes" id="UP000001930"/>
    </source>
</evidence>
<gene>
    <name evidence="7" type="ordered locus">BTH_II1622</name>
</gene>
<keyword evidence="4" id="KW-0560">Oxidoreductase</keyword>
<dbReference type="InterPro" id="IPR000572">
    <property type="entry name" value="OxRdtase_Mopterin-bd_dom"/>
</dbReference>
<dbReference type="PRINTS" id="PR00407">
    <property type="entry name" value="EUMOPTERIN"/>
</dbReference>
<evidence type="ECO:0000256" key="1">
    <source>
        <dbReference type="ARBA" id="ARBA00001924"/>
    </source>
</evidence>
<dbReference type="Proteomes" id="UP000001930">
    <property type="component" value="Chromosome II"/>
</dbReference>
<evidence type="ECO:0000256" key="4">
    <source>
        <dbReference type="ARBA" id="ARBA00023002"/>
    </source>
</evidence>
<protein>
    <submittedName>
        <fullName evidence="7">Sulfite:cytochrome c oxidoreductase subunit A</fullName>
    </submittedName>
</protein>
<reference evidence="7 8" key="1">
    <citation type="journal article" date="2005" name="BMC Genomics">
        <title>Bacterial genome adaptation to niches: divergence of the potential virulence genes in three Burkholderia species of different survival strategies.</title>
        <authorList>
            <person name="Kim H.S."/>
            <person name="Schell M.A."/>
            <person name="Yu Y."/>
            <person name="Ulrich R.L."/>
            <person name="Sarria S.H."/>
            <person name="Nierman W.C."/>
            <person name="DeShazer D."/>
        </authorList>
    </citation>
    <scope>NUCLEOTIDE SEQUENCE [LARGE SCALE GENOMIC DNA]</scope>
    <source>
        <strain evidence="8">ATCC 700388 / DSM 13276 / CCUG 48851 / CIP 106301 / E264</strain>
    </source>
</reference>
<dbReference type="InterPro" id="IPR014756">
    <property type="entry name" value="Ig_E-set"/>
</dbReference>
<keyword evidence="2" id="KW-0500">Molybdenum</keyword>
<dbReference type="PANTHER" id="PTHR19372:SF7">
    <property type="entry name" value="SULFITE OXIDASE, MITOCHONDRIAL"/>
    <property type="match status" value="1"/>
</dbReference>
<evidence type="ECO:0000256" key="3">
    <source>
        <dbReference type="ARBA" id="ARBA00022723"/>
    </source>
</evidence>
<organism evidence="7 8">
    <name type="scientific">Burkholderia thailandensis (strain ATCC 700388 / DSM 13276 / CCUG 48851 / CIP 106301 / E264)</name>
    <dbReference type="NCBI Taxonomy" id="271848"/>
    <lineage>
        <taxon>Bacteria</taxon>
        <taxon>Pseudomonadati</taxon>
        <taxon>Pseudomonadota</taxon>
        <taxon>Betaproteobacteria</taxon>
        <taxon>Burkholderiales</taxon>
        <taxon>Burkholderiaceae</taxon>
        <taxon>Burkholderia</taxon>
        <taxon>pseudomallei group</taxon>
    </lineage>
</organism>
<dbReference type="InterPro" id="IPR008335">
    <property type="entry name" value="Mopterin_OxRdtase_euk"/>
</dbReference>
<evidence type="ECO:0000259" key="5">
    <source>
        <dbReference type="Pfam" id="PF00174"/>
    </source>
</evidence>
<dbReference type="GO" id="GO:0008482">
    <property type="term" value="F:sulfite oxidase activity"/>
    <property type="evidence" value="ECO:0007669"/>
    <property type="project" value="TreeGrafter"/>
</dbReference>
<dbReference type="EMBL" id="CP000085">
    <property type="protein sequence ID" value="ABC34350.1"/>
    <property type="molecule type" value="Genomic_DNA"/>
</dbReference>
<keyword evidence="3" id="KW-0479">Metal-binding</keyword>
<evidence type="ECO:0000259" key="6">
    <source>
        <dbReference type="Pfam" id="PF03404"/>
    </source>
</evidence>
<dbReference type="AlphaFoldDB" id="Q2T4T3"/>
<dbReference type="Gene3D" id="2.60.40.650">
    <property type="match status" value="1"/>
</dbReference>
<evidence type="ECO:0000313" key="7">
    <source>
        <dbReference type="EMBL" id="ABC34350.1"/>
    </source>
</evidence>
<proteinExistence type="predicted"/>
<accession>Q2T4T3</accession>
<evidence type="ECO:0000256" key="2">
    <source>
        <dbReference type="ARBA" id="ARBA00022505"/>
    </source>
</evidence>
<name>Q2T4T3_BURTA</name>
<feature type="domain" description="Oxidoreductase molybdopterin-binding" evidence="5">
    <location>
        <begin position="131"/>
        <end position="302"/>
    </location>
</feature>
<dbReference type="GO" id="GO:0020037">
    <property type="term" value="F:heme binding"/>
    <property type="evidence" value="ECO:0007669"/>
    <property type="project" value="TreeGrafter"/>
</dbReference>
<dbReference type="PANTHER" id="PTHR19372">
    <property type="entry name" value="SULFITE REDUCTASE"/>
    <property type="match status" value="1"/>
</dbReference>
<dbReference type="Gene3D" id="3.90.420.10">
    <property type="entry name" value="Oxidoreductase, molybdopterin-binding domain"/>
    <property type="match status" value="1"/>
</dbReference>
<dbReference type="GO" id="GO:0006790">
    <property type="term" value="P:sulfur compound metabolic process"/>
    <property type="evidence" value="ECO:0007669"/>
    <property type="project" value="TreeGrafter"/>
</dbReference>
<dbReference type="InterPro" id="IPR036374">
    <property type="entry name" value="OxRdtase_Mopterin-bd_sf"/>
</dbReference>
<dbReference type="HOGENOM" id="CLU_003827_5_5_4"/>
<dbReference type="Pfam" id="PF00174">
    <property type="entry name" value="Oxidored_molyb"/>
    <property type="match status" value="1"/>
</dbReference>
<dbReference type="SUPFAM" id="SSF81296">
    <property type="entry name" value="E set domains"/>
    <property type="match status" value="1"/>
</dbReference>
<comment type="cofactor">
    <cofactor evidence="1">
        <name>Mo-molybdopterin</name>
        <dbReference type="ChEBI" id="CHEBI:71302"/>
    </cofactor>
</comment>
<dbReference type="SUPFAM" id="SSF56524">
    <property type="entry name" value="Oxidoreductase molybdopterin-binding domain"/>
    <property type="match status" value="1"/>
</dbReference>
<dbReference type="GO" id="GO:0043546">
    <property type="term" value="F:molybdopterin cofactor binding"/>
    <property type="evidence" value="ECO:0007669"/>
    <property type="project" value="TreeGrafter"/>
</dbReference>
<feature type="domain" description="Moybdenum cofactor oxidoreductase dimerisation" evidence="6">
    <location>
        <begin position="329"/>
        <end position="437"/>
    </location>
</feature>
<dbReference type="InterPro" id="IPR005066">
    <property type="entry name" value="MoCF_OxRdtse_dimer"/>
</dbReference>
<dbReference type="KEGG" id="bte:BTH_II1622"/>
<sequence>MPPLIAAVARQPQPRIERGTGRIGIILHSGFQKMSKVLSNVSLSRRREFLERTFGLGLAGLAGANAWGAVERTIALPFGNGRRPLADHFPQKGPLILQRTRPPLLETPFDVFDRHVFTPNDQFYVRWHLANIPSHVDPATFRLAVRGHVCRPVSLTLDDLVNDFAPVEIAAVNQCSGNSRGFYTPRVPGAQWGHGAMGNARWTGVRLKDVLERVGVRAGAVQVRMNGLETPAAPQTPDFKKSLEIDHALDGEVVIAYLMNGEPLPLLNGFPIRMIVPGWYATYWVKMLCDLEVLDRPDDNYWTKNAYLIPDTPGANVKPGQTGMKMVPINKMVPRSFITSVRDGGILKRNVQTEIRGFAFGGDCGLARVQLSGDSGRTWLDAQLDKDYGRYSFRRWALRFTPTNAGPLVLMVRAVNTSGLAQPMQSNWNGSGFMRNGVESVTLRVV</sequence>